<evidence type="ECO:0000313" key="2">
    <source>
        <dbReference type="EMBL" id="KAK1619301.1"/>
    </source>
</evidence>
<dbReference type="AlphaFoldDB" id="A0AAD8REM7"/>
<keyword evidence="3" id="KW-1185">Reference proteome</keyword>
<accession>A0AAD8REM7</accession>
<dbReference type="InterPro" id="IPR018467">
    <property type="entry name" value="CCT_CS"/>
</dbReference>
<proteinExistence type="predicted"/>
<evidence type="ECO:0000313" key="3">
    <source>
        <dbReference type="Proteomes" id="UP001231189"/>
    </source>
</evidence>
<reference evidence="2" key="1">
    <citation type="submission" date="2023-07" db="EMBL/GenBank/DDBJ databases">
        <title>A chromosome-level genome assembly of Lolium multiflorum.</title>
        <authorList>
            <person name="Chen Y."/>
            <person name="Copetti D."/>
            <person name="Kolliker R."/>
            <person name="Studer B."/>
        </authorList>
    </citation>
    <scope>NUCLEOTIDE SEQUENCE</scope>
    <source>
        <strain evidence="2">02402/16</strain>
        <tissue evidence="2">Leaf</tissue>
    </source>
</reference>
<gene>
    <name evidence="2" type="ORF">QYE76_024818</name>
</gene>
<name>A0AAD8REM7_LOLMU</name>
<dbReference type="Pfam" id="PF09425">
    <property type="entry name" value="Jas_motif"/>
    <property type="match status" value="1"/>
</dbReference>
<organism evidence="2 3">
    <name type="scientific">Lolium multiflorum</name>
    <name type="common">Italian ryegrass</name>
    <name type="synonym">Lolium perenne subsp. multiflorum</name>
    <dbReference type="NCBI Taxonomy" id="4521"/>
    <lineage>
        <taxon>Eukaryota</taxon>
        <taxon>Viridiplantae</taxon>
        <taxon>Streptophyta</taxon>
        <taxon>Embryophyta</taxon>
        <taxon>Tracheophyta</taxon>
        <taxon>Spermatophyta</taxon>
        <taxon>Magnoliopsida</taxon>
        <taxon>Liliopsida</taxon>
        <taxon>Poales</taxon>
        <taxon>Poaceae</taxon>
        <taxon>BOP clade</taxon>
        <taxon>Pooideae</taxon>
        <taxon>Poodae</taxon>
        <taxon>Poeae</taxon>
        <taxon>Poeae Chloroplast Group 2 (Poeae type)</taxon>
        <taxon>Loliodinae</taxon>
        <taxon>Loliinae</taxon>
        <taxon>Lolium</taxon>
    </lineage>
</organism>
<dbReference type="Proteomes" id="UP001231189">
    <property type="component" value="Unassembled WGS sequence"/>
</dbReference>
<protein>
    <submittedName>
        <fullName evidence="2">Uncharacterized protein</fullName>
    </submittedName>
</protein>
<feature type="region of interest" description="Disordered" evidence="1">
    <location>
        <begin position="65"/>
        <end position="86"/>
    </location>
</feature>
<feature type="region of interest" description="Disordered" evidence="1">
    <location>
        <begin position="1"/>
        <end position="42"/>
    </location>
</feature>
<sequence length="128" mass="13946">MRRKGSVGGSKRRRHHGADAAGPNRATYPPQGHGGPLWQLSGVTDASDVPLARSASLARFLERRKQKQRAAHAATPYSRREISPGSMDTFLMLSPGNTAVSGNPELSWFFGDEKGSRNEEALDTELKM</sequence>
<feature type="compositionally biased region" description="Basic residues" evidence="1">
    <location>
        <begin position="1"/>
        <end position="16"/>
    </location>
</feature>
<evidence type="ECO:0000256" key="1">
    <source>
        <dbReference type="SAM" id="MobiDB-lite"/>
    </source>
</evidence>
<dbReference type="EMBL" id="JAUUTY010000006">
    <property type="protein sequence ID" value="KAK1619301.1"/>
    <property type="molecule type" value="Genomic_DNA"/>
</dbReference>
<comment type="caution">
    <text evidence="2">The sequence shown here is derived from an EMBL/GenBank/DDBJ whole genome shotgun (WGS) entry which is preliminary data.</text>
</comment>